<evidence type="ECO:0000313" key="1">
    <source>
        <dbReference type="EMBL" id="MFB9258815.1"/>
    </source>
</evidence>
<evidence type="ECO:0000313" key="2">
    <source>
        <dbReference type="Proteomes" id="UP001589700"/>
    </source>
</evidence>
<protein>
    <submittedName>
        <fullName evidence="1">Uncharacterized protein</fullName>
    </submittedName>
</protein>
<accession>A0ABV5JPD5</accession>
<sequence>MGIELILIPVGIAVTNALAGAGVILTAAPAAVGGTALATGAAALAGTGGAIGVATNPFVADGFNSASADTYNNTMTGATTFLNGLDVPFIPQMNLN</sequence>
<reference evidence="1 2" key="1">
    <citation type="submission" date="2024-09" db="EMBL/GenBank/DDBJ databases">
        <authorList>
            <person name="Sun Q."/>
            <person name="Mori K."/>
        </authorList>
    </citation>
    <scope>NUCLEOTIDE SEQUENCE [LARGE SCALE GENOMIC DNA]</scope>
    <source>
        <strain evidence="1 2">CCM 7659</strain>
    </source>
</reference>
<comment type="caution">
    <text evidence="1">The sequence shown here is derived from an EMBL/GenBank/DDBJ whole genome shotgun (WGS) entry which is preliminary data.</text>
</comment>
<dbReference type="Proteomes" id="UP001589700">
    <property type="component" value="Unassembled WGS sequence"/>
</dbReference>
<proteinExistence type="predicted"/>
<dbReference type="EMBL" id="JBHMDY010000002">
    <property type="protein sequence ID" value="MFB9258815.1"/>
    <property type="molecule type" value="Genomic_DNA"/>
</dbReference>
<name>A0ABV5JPD5_9ACTN</name>
<dbReference type="RefSeq" id="WP_182632887.1">
    <property type="nucleotide sequence ID" value="NZ_JAALDM010000207.1"/>
</dbReference>
<organism evidence="1 2">
    <name type="scientific">Dietzia aerolata</name>
    <dbReference type="NCBI Taxonomy" id="595984"/>
    <lineage>
        <taxon>Bacteria</taxon>
        <taxon>Bacillati</taxon>
        <taxon>Actinomycetota</taxon>
        <taxon>Actinomycetes</taxon>
        <taxon>Mycobacteriales</taxon>
        <taxon>Dietziaceae</taxon>
        <taxon>Dietzia</taxon>
    </lineage>
</organism>
<gene>
    <name evidence="1" type="ORF">ACFFVD_03270</name>
</gene>
<keyword evidence="2" id="KW-1185">Reference proteome</keyword>